<gene>
    <name evidence="1" type="ORF">D9R14_12305</name>
</gene>
<accession>A0A3L7AE78</accession>
<evidence type="ECO:0000313" key="2">
    <source>
        <dbReference type="Proteomes" id="UP000269692"/>
    </source>
</evidence>
<sequence length="117" mass="11834">MVVANLDTGLFYSLGGSAPVLWEKLSAGHSGRQIAAAFSGDAASIEAAIGALIAQFQADGLLEPAEGLEAAAAALACGTFEAPSVERFDDLQGLLLVDPIHDVAEAGWPVMPDAPAS</sequence>
<comment type="caution">
    <text evidence="1">The sequence shown here is derived from an EMBL/GenBank/DDBJ whole genome shotgun (WGS) entry which is preliminary data.</text>
</comment>
<organism evidence="1 2">
    <name type="scientific">Xanthobacter tagetidis</name>
    <dbReference type="NCBI Taxonomy" id="60216"/>
    <lineage>
        <taxon>Bacteria</taxon>
        <taxon>Pseudomonadati</taxon>
        <taxon>Pseudomonadota</taxon>
        <taxon>Alphaproteobacteria</taxon>
        <taxon>Hyphomicrobiales</taxon>
        <taxon>Xanthobacteraceae</taxon>
        <taxon>Xanthobacter</taxon>
    </lineage>
</organism>
<evidence type="ECO:0000313" key="1">
    <source>
        <dbReference type="EMBL" id="RLP78295.1"/>
    </source>
</evidence>
<dbReference type="AlphaFoldDB" id="A0A3L7AE78"/>
<proteinExistence type="predicted"/>
<dbReference type="OrthoDB" id="8686088at2"/>
<name>A0A3L7AE78_9HYPH</name>
<protein>
    <submittedName>
        <fullName evidence="1">PqqD family protein</fullName>
    </submittedName>
</protein>
<dbReference type="Proteomes" id="UP000269692">
    <property type="component" value="Unassembled WGS sequence"/>
</dbReference>
<keyword evidence="2" id="KW-1185">Reference proteome</keyword>
<reference evidence="1 2" key="1">
    <citation type="submission" date="2018-10" db="EMBL/GenBank/DDBJ databases">
        <title>Xanthobacter tagetidis genome sequencing and assembly.</title>
        <authorList>
            <person name="Maclea K.S."/>
            <person name="Goen A.E."/>
            <person name="Fatima S.A."/>
        </authorList>
    </citation>
    <scope>NUCLEOTIDE SEQUENCE [LARGE SCALE GENOMIC DNA]</scope>
    <source>
        <strain evidence="1 2">ATCC 700314</strain>
    </source>
</reference>
<dbReference type="EMBL" id="RCTF01000009">
    <property type="protein sequence ID" value="RLP78295.1"/>
    <property type="molecule type" value="Genomic_DNA"/>
</dbReference>